<keyword evidence="5 8" id="KW-0812">Transmembrane</keyword>
<evidence type="ECO:0008006" key="11">
    <source>
        <dbReference type="Google" id="ProtNLM"/>
    </source>
</evidence>
<keyword evidence="7 8" id="KW-0472">Membrane</keyword>
<evidence type="ECO:0000256" key="8">
    <source>
        <dbReference type="SAM" id="Phobius"/>
    </source>
</evidence>
<feature type="transmembrane region" description="Helical" evidence="8">
    <location>
        <begin position="123"/>
        <end position="144"/>
    </location>
</feature>
<organism evidence="9 10">
    <name type="scientific">Beggiatoa alba B18LD</name>
    <dbReference type="NCBI Taxonomy" id="395493"/>
    <lineage>
        <taxon>Bacteria</taxon>
        <taxon>Pseudomonadati</taxon>
        <taxon>Pseudomonadota</taxon>
        <taxon>Gammaproteobacteria</taxon>
        <taxon>Thiotrichales</taxon>
        <taxon>Thiotrichaceae</taxon>
        <taxon>Beggiatoa</taxon>
    </lineage>
</organism>
<dbReference type="InterPro" id="IPR050297">
    <property type="entry name" value="LipidA_mod_glycosyltrf_83"/>
</dbReference>
<feature type="transmembrane region" description="Helical" evidence="8">
    <location>
        <begin position="94"/>
        <end position="116"/>
    </location>
</feature>
<dbReference type="EMBL" id="JH600070">
    <property type="protein sequence ID" value="EIJ41320.1"/>
    <property type="molecule type" value="Genomic_DNA"/>
</dbReference>
<dbReference type="GO" id="GO:0009103">
    <property type="term" value="P:lipopolysaccharide biosynthetic process"/>
    <property type="evidence" value="ECO:0007669"/>
    <property type="project" value="UniProtKB-ARBA"/>
</dbReference>
<keyword evidence="2" id="KW-1003">Cell membrane</keyword>
<feature type="transmembrane region" description="Helical" evidence="8">
    <location>
        <begin position="390"/>
        <end position="415"/>
    </location>
</feature>
<comment type="subcellular location">
    <subcellularLocation>
        <location evidence="1">Cell membrane</location>
        <topology evidence="1">Multi-pass membrane protein</topology>
    </subcellularLocation>
</comment>
<dbReference type="STRING" id="395493.BegalDRAFT_0400"/>
<keyword evidence="6 8" id="KW-1133">Transmembrane helix</keyword>
<dbReference type="GO" id="GO:0005886">
    <property type="term" value="C:plasma membrane"/>
    <property type="evidence" value="ECO:0007669"/>
    <property type="project" value="UniProtKB-SubCell"/>
</dbReference>
<name>I3CCH7_9GAMM</name>
<evidence type="ECO:0000256" key="3">
    <source>
        <dbReference type="ARBA" id="ARBA00022676"/>
    </source>
</evidence>
<keyword evidence="4" id="KW-0808">Transferase</keyword>
<dbReference type="GO" id="GO:0016763">
    <property type="term" value="F:pentosyltransferase activity"/>
    <property type="evidence" value="ECO:0007669"/>
    <property type="project" value="TreeGrafter"/>
</dbReference>
<feature type="transmembrane region" description="Helical" evidence="8">
    <location>
        <begin position="365"/>
        <end position="384"/>
    </location>
</feature>
<evidence type="ECO:0000256" key="4">
    <source>
        <dbReference type="ARBA" id="ARBA00022679"/>
    </source>
</evidence>
<gene>
    <name evidence="9" type="ORF">BegalDRAFT_0400</name>
</gene>
<sequence length="574" mass="64330">MSIKVPLEIRDIYTLLIFSIITIIAMLNITPYGAASTTDSFAYVEAAENFNAGKGVSLNSYAMGQESEIVLFTTWPPLYPIAIAPFLSSDIQPMYAVAQLSILLLLISVLFCFLFFKKLGGYWLATLGTALFLTASSTVVIFTYAWSETLFTAFVVLACWSIIYCIESAQKEATLAHLFYLCILTLCVIGMFYTRYAGIWLGILIPATWWVLPNKRKWLITYLIAGLVSAAAIGYLMWQNYILVGDISGGDFNTQYNEVGRVFTRPNSPTDLVGRLIELKYALLALLPLKLPIYLLSFLVGIAALFALFKWQYGSILTFRHESAEIPFYGKKLIFISVMGILAYTAGFLYMGVTKNLLAYDVRYFGLLTPLFITILVSGFAYVWHLPSKIFSGLGAGLISLVILGILFQGSYYYYNGLVNLQKEPTGLYATDTTETRFFSNSTLSLEKNPYYHLIRELASHHQQLPVFFVEQPRFVHFIAAYSPIKLFPIQINDDSIKQMNNYVTNGNGYVLLVTRAGIDKLVNYYGMKKLMQLPYHKGYLESSGILLIQLPLPLNTEVVLPAESAPTPAQPPQ</sequence>
<accession>I3CCH7</accession>
<protein>
    <recommendedName>
        <fullName evidence="11">Glycosyltransferase RgtA/B/C/D-like domain-containing protein</fullName>
    </recommendedName>
</protein>
<feature type="transmembrane region" description="Helical" evidence="8">
    <location>
        <begin position="333"/>
        <end position="353"/>
    </location>
</feature>
<dbReference type="RefSeq" id="WP_002683144.1">
    <property type="nucleotide sequence ID" value="NZ_JH600070.1"/>
</dbReference>
<dbReference type="PANTHER" id="PTHR33908">
    <property type="entry name" value="MANNOSYLTRANSFERASE YKCB-RELATED"/>
    <property type="match status" value="1"/>
</dbReference>
<evidence type="ECO:0000256" key="1">
    <source>
        <dbReference type="ARBA" id="ARBA00004651"/>
    </source>
</evidence>
<evidence type="ECO:0000256" key="5">
    <source>
        <dbReference type="ARBA" id="ARBA00022692"/>
    </source>
</evidence>
<evidence type="ECO:0000313" key="10">
    <source>
        <dbReference type="Proteomes" id="UP000005744"/>
    </source>
</evidence>
<feature type="transmembrane region" description="Helical" evidence="8">
    <location>
        <begin position="150"/>
        <end position="166"/>
    </location>
</feature>
<feature type="transmembrane region" description="Helical" evidence="8">
    <location>
        <begin position="12"/>
        <end position="34"/>
    </location>
</feature>
<reference evidence="9 10" key="1">
    <citation type="submission" date="2011-11" db="EMBL/GenBank/DDBJ databases">
        <title>Improved High-Quality Draft sequence of Beggiatoa alba B18lD.</title>
        <authorList>
            <consortium name="US DOE Joint Genome Institute"/>
            <person name="Lucas S."/>
            <person name="Han J."/>
            <person name="Lapidus A."/>
            <person name="Cheng J.-F."/>
            <person name="Goodwin L."/>
            <person name="Pitluck S."/>
            <person name="Peters L."/>
            <person name="Mikhailova N."/>
            <person name="Held B."/>
            <person name="Detter J.C."/>
            <person name="Han C."/>
            <person name="Tapia R."/>
            <person name="Land M."/>
            <person name="Hauser L."/>
            <person name="Kyrpides N."/>
            <person name="Ivanova N."/>
            <person name="Pagani I."/>
            <person name="Samuel K."/>
            <person name="Teske A."/>
            <person name="Mueller J."/>
            <person name="Woyke T."/>
        </authorList>
    </citation>
    <scope>NUCLEOTIDE SEQUENCE [LARGE SCALE GENOMIC DNA]</scope>
    <source>
        <strain evidence="9 10">B18LD</strain>
    </source>
</reference>
<dbReference type="Proteomes" id="UP000005744">
    <property type="component" value="Unassembled WGS sequence"/>
</dbReference>
<keyword evidence="10" id="KW-1185">Reference proteome</keyword>
<keyword evidence="3" id="KW-0328">Glycosyltransferase</keyword>
<evidence type="ECO:0000256" key="6">
    <source>
        <dbReference type="ARBA" id="ARBA00022989"/>
    </source>
</evidence>
<feature type="transmembrane region" description="Helical" evidence="8">
    <location>
        <begin position="218"/>
        <end position="238"/>
    </location>
</feature>
<evidence type="ECO:0000256" key="7">
    <source>
        <dbReference type="ARBA" id="ARBA00023136"/>
    </source>
</evidence>
<dbReference type="PANTHER" id="PTHR33908:SF11">
    <property type="entry name" value="MEMBRANE PROTEIN"/>
    <property type="match status" value="1"/>
</dbReference>
<dbReference type="AlphaFoldDB" id="I3CCH7"/>
<proteinExistence type="predicted"/>
<dbReference type="HOGENOM" id="CLU_474634_0_0_6"/>
<feature type="transmembrane region" description="Helical" evidence="8">
    <location>
        <begin position="178"/>
        <end position="198"/>
    </location>
</feature>
<dbReference type="OrthoDB" id="7068880at2"/>
<evidence type="ECO:0000313" key="9">
    <source>
        <dbReference type="EMBL" id="EIJ41320.1"/>
    </source>
</evidence>
<evidence type="ECO:0000256" key="2">
    <source>
        <dbReference type="ARBA" id="ARBA00022475"/>
    </source>
</evidence>
<feature type="transmembrane region" description="Helical" evidence="8">
    <location>
        <begin position="293"/>
        <end position="313"/>
    </location>
</feature>